<feature type="signal peptide" evidence="1">
    <location>
        <begin position="1"/>
        <end position="26"/>
    </location>
</feature>
<evidence type="ECO:0000313" key="2">
    <source>
        <dbReference type="EMBL" id="KAA1083587.1"/>
    </source>
</evidence>
<evidence type="ECO:0000313" key="3">
    <source>
        <dbReference type="Proteomes" id="UP000325313"/>
    </source>
</evidence>
<accession>A0A5B0N2V7</accession>
<dbReference type="Proteomes" id="UP000325313">
    <property type="component" value="Unassembled WGS sequence"/>
</dbReference>
<feature type="chain" id="PRO_5023017636" evidence="1">
    <location>
        <begin position="27"/>
        <end position="115"/>
    </location>
</feature>
<comment type="caution">
    <text evidence="2">The sequence shown here is derived from an EMBL/GenBank/DDBJ whole genome shotgun (WGS) entry which is preliminary data.</text>
</comment>
<organism evidence="2 3">
    <name type="scientific">Puccinia graminis f. sp. tritici</name>
    <dbReference type="NCBI Taxonomy" id="56615"/>
    <lineage>
        <taxon>Eukaryota</taxon>
        <taxon>Fungi</taxon>
        <taxon>Dikarya</taxon>
        <taxon>Basidiomycota</taxon>
        <taxon>Pucciniomycotina</taxon>
        <taxon>Pucciniomycetes</taxon>
        <taxon>Pucciniales</taxon>
        <taxon>Pucciniaceae</taxon>
        <taxon>Puccinia</taxon>
    </lineage>
</organism>
<sequence length="115" mass="12724">MKLLRFTSKFLSIALVTLLFIKVSQEAAFPPGSSSGVKNVSESEGKTIEVTGEPSFSSSETITGFKPKVHVLFAEVNILLGNLNTRRTQKFIKSMYKKVHQLCHPITSISACYKE</sequence>
<evidence type="ECO:0000256" key="1">
    <source>
        <dbReference type="SAM" id="SignalP"/>
    </source>
</evidence>
<protein>
    <submittedName>
        <fullName evidence="2">Uncharacterized protein</fullName>
    </submittedName>
</protein>
<dbReference type="EMBL" id="VDEP01000438">
    <property type="protein sequence ID" value="KAA1083587.1"/>
    <property type="molecule type" value="Genomic_DNA"/>
</dbReference>
<name>A0A5B0N2V7_PUCGR</name>
<proteinExistence type="predicted"/>
<keyword evidence="1" id="KW-0732">Signal</keyword>
<reference evidence="2 3" key="1">
    <citation type="submission" date="2019-05" db="EMBL/GenBank/DDBJ databases">
        <title>Emergence of the Ug99 lineage of the wheat stem rust pathogen through somatic hybridization.</title>
        <authorList>
            <person name="Li F."/>
            <person name="Upadhyaya N.M."/>
            <person name="Sperschneider J."/>
            <person name="Matny O."/>
            <person name="Nguyen-Phuc H."/>
            <person name="Mago R."/>
            <person name="Raley C."/>
            <person name="Miller M.E."/>
            <person name="Silverstein K.A.T."/>
            <person name="Henningsen E."/>
            <person name="Hirsch C.D."/>
            <person name="Visser B."/>
            <person name="Pretorius Z.A."/>
            <person name="Steffenson B.J."/>
            <person name="Schwessinger B."/>
            <person name="Dodds P.N."/>
            <person name="Figueroa M."/>
        </authorList>
    </citation>
    <scope>NUCLEOTIDE SEQUENCE [LARGE SCALE GENOMIC DNA]</scope>
    <source>
        <strain evidence="2 3">Ug99</strain>
    </source>
</reference>
<dbReference type="AlphaFoldDB" id="A0A5B0N2V7"/>
<gene>
    <name evidence="2" type="ORF">PGTUg99_036510</name>
</gene>